<proteinExistence type="predicted"/>
<accession>A0A6J4ZTB3</accession>
<dbReference type="AlphaFoldDB" id="A0A6J4ZTB3"/>
<dbReference type="InterPro" id="IPR027056">
    <property type="entry name" value="Gluconate_2DH_su3"/>
</dbReference>
<reference evidence="1 2" key="1">
    <citation type="submission" date="2020-04" db="EMBL/GenBank/DDBJ databases">
        <authorList>
            <person name="De Canck E."/>
        </authorList>
    </citation>
    <scope>NUCLEOTIDE SEQUENCE [LARGE SCALE GENOMIC DNA]</scope>
    <source>
        <strain evidence="1 2">LMG 22037</strain>
    </source>
</reference>
<dbReference type="Pfam" id="PF13618">
    <property type="entry name" value="Gluconate_2-dh3"/>
    <property type="match status" value="1"/>
</dbReference>
<evidence type="ECO:0000313" key="1">
    <source>
        <dbReference type="EMBL" id="CAB3642727.1"/>
    </source>
</evidence>
<organism evidence="1 2">
    <name type="scientific">Paraburkholderia phenoliruptrix</name>
    <dbReference type="NCBI Taxonomy" id="252970"/>
    <lineage>
        <taxon>Bacteria</taxon>
        <taxon>Pseudomonadati</taxon>
        <taxon>Pseudomonadota</taxon>
        <taxon>Betaproteobacteria</taxon>
        <taxon>Burkholderiales</taxon>
        <taxon>Burkholderiaceae</taxon>
        <taxon>Paraburkholderia</taxon>
    </lineage>
</organism>
<sequence length="218" mass="24597">MTDVPRSPTYPGYDVLDKRDTPSWDDITRKVIDERLATPCEPRFLNAVEWRALCVVCACIVPQDPQRPQVPAAALLDARLFENGRDGYRNASLPPMRDAWRIGLAAIDAESRARHELPFASLDEAARIALLTDMQQGKLGGEAWQGMPPALFFSKRVLHDICTLYYAHPHAWSEIGFGGPANPRGYVRLYFDRRDPWEAAEAKAGHEDKARKENGRVR</sequence>
<protein>
    <recommendedName>
        <fullName evidence="3">Gluconate 2-dehydrogenase subunit 3</fullName>
    </recommendedName>
</protein>
<dbReference type="Proteomes" id="UP000494249">
    <property type="component" value="Unassembled WGS sequence"/>
</dbReference>
<evidence type="ECO:0000313" key="2">
    <source>
        <dbReference type="Proteomes" id="UP000494249"/>
    </source>
</evidence>
<evidence type="ECO:0008006" key="3">
    <source>
        <dbReference type="Google" id="ProtNLM"/>
    </source>
</evidence>
<dbReference type="EMBL" id="CADIKB010000001">
    <property type="protein sequence ID" value="CAB3642727.1"/>
    <property type="molecule type" value="Genomic_DNA"/>
</dbReference>
<dbReference type="RefSeq" id="WP_035480656.1">
    <property type="nucleotide sequence ID" value="NZ_CADFGL010000001.1"/>
</dbReference>
<gene>
    <name evidence="1" type="ORF">LMG22037_00438</name>
</gene>
<name>A0A6J4ZTB3_9BURK</name>